<protein>
    <recommendedName>
        <fullName evidence="4">HTH cro/C1-type domain-containing protein</fullName>
    </recommendedName>
</protein>
<sequence>MLKNVGQILRSERERLGLTLDDVEKETHIRKKNLLSIEDENWSLISSRTYIQGIITTYGRFLGLDDRKLIAYFKREYERQENIKFSKKASQEYFAPRKKRLIKLIITLIFVFFLTYFGYQLKIFFTPPKITFLTSIKDEYRERKITIKGKTEKDTILFINKNRVFLNENNEFVYNFALAEKSNQLIFEATGANGKKTIIKKVIRRRG</sequence>
<comment type="caution">
    <text evidence="2">The sequence shown here is derived from an EMBL/GenBank/DDBJ whole genome shotgun (WGS) entry which is preliminary data.</text>
</comment>
<feature type="transmembrane region" description="Helical" evidence="1">
    <location>
        <begin position="101"/>
        <end position="119"/>
    </location>
</feature>
<keyword evidence="1" id="KW-0812">Transmembrane</keyword>
<dbReference type="PANTHER" id="PTHR34475">
    <property type="match status" value="1"/>
</dbReference>
<keyword evidence="1" id="KW-0472">Membrane</keyword>
<organism evidence="2 3">
    <name type="scientific">Candidatus Roizmanbacteria bacterium RIFCSPHIGHO2_02_FULL_40_9</name>
    <dbReference type="NCBI Taxonomy" id="1802042"/>
    <lineage>
        <taxon>Bacteria</taxon>
        <taxon>Candidatus Roizmaniibacteriota</taxon>
    </lineage>
</organism>
<evidence type="ECO:0000313" key="2">
    <source>
        <dbReference type="EMBL" id="OGK29279.1"/>
    </source>
</evidence>
<dbReference type="Gene3D" id="1.10.260.40">
    <property type="entry name" value="lambda repressor-like DNA-binding domains"/>
    <property type="match status" value="1"/>
</dbReference>
<dbReference type="GO" id="GO:0003677">
    <property type="term" value="F:DNA binding"/>
    <property type="evidence" value="ECO:0007669"/>
    <property type="project" value="InterPro"/>
</dbReference>
<dbReference type="Pfam" id="PF13413">
    <property type="entry name" value="HTH_25"/>
    <property type="match status" value="1"/>
</dbReference>
<dbReference type="EMBL" id="MFZS01000006">
    <property type="protein sequence ID" value="OGK29279.1"/>
    <property type="molecule type" value="Genomic_DNA"/>
</dbReference>
<accession>A0A1F7HDE4</accession>
<dbReference type="InterPro" id="IPR013783">
    <property type="entry name" value="Ig-like_fold"/>
</dbReference>
<keyword evidence="1" id="KW-1133">Transmembrane helix</keyword>
<evidence type="ECO:0000256" key="1">
    <source>
        <dbReference type="SAM" id="Phobius"/>
    </source>
</evidence>
<gene>
    <name evidence="2" type="ORF">A3D06_00250</name>
</gene>
<dbReference type="Proteomes" id="UP000177027">
    <property type="component" value="Unassembled WGS sequence"/>
</dbReference>
<evidence type="ECO:0008006" key="4">
    <source>
        <dbReference type="Google" id="ProtNLM"/>
    </source>
</evidence>
<proteinExistence type="predicted"/>
<name>A0A1F7HDE4_9BACT</name>
<evidence type="ECO:0000313" key="3">
    <source>
        <dbReference type="Proteomes" id="UP000177027"/>
    </source>
</evidence>
<dbReference type="InterPro" id="IPR050400">
    <property type="entry name" value="Bact_Cytoskel_RodZ"/>
</dbReference>
<dbReference type="AlphaFoldDB" id="A0A1F7HDE4"/>
<reference evidence="2 3" key="1">
    <citation type="journal article" date="2016" name="Nat. Commun.">
        <title>Thousands of microbial genomes shed light on interconnected biogeochemical processes in an aquifer system.</title>
        <authorList>
            <person name="Anantharaman K."/>
            <person name="Brown C.T."/>
            <person name="Hug L.A."/>
            <person name="Sharon I."/>
            <person name="Castelle C.J."/>
            <person name="Probst A.J."/>
            <person name="Thomas B.C."/>
            <person name="Singh A."/>
            <person name="Wilkins M.J."/>
            <person name="Karaoz U."/>
            <person name="Brodie E.L."/>
            <person name="Williams K.H."/>
            <person name="Hubbard S.S."/>
            <person name="Banfield J.F."/>
        </authorList>
    </citation>
    <scope>NUCLEOTIDE SEQUENCE [LARGE SCALE GENOMIC DNA]</scope>
</reference>
<dbReference type="InterPro" id="IPR010982">
    <property type="entry name" value="Lambda_DNA-bd_dom_sf"/>
</dbReference>
<dbReference type="PANTHER" id="PTHR34475:SF1">
    <property type="entry name" value="CYTOSKELETON PROTEIN RODZ"/>
    <property type="match status" value="1"/>
</dbReference>
<dbReference type="Gene3D" id="2.60.40.10">
    <property type="entry name" value="Immunoglobulins"/>
    <property type="match status" value="1"/>
</dbReference>